<dbReference type="AlphaFoldDB" id="A0A2P6QT26"/>
<keyword evidence="2" id="KW-0812">Transmembrane</keyword>
<dbReference type="Gene3D" id="3.30.200.20">
    <property type="entry name" value="Phosphorylase Kinase, domain 1"/>
    <property type="match status" value="1"/>
</dbReference>
<dbReference type="SUPFAM" id="SSF56112">
    <property type="entry name" value="Protein kinase-like (PK-like)"/>
    <property type="match status" value="1"/>
</dbReference>
<protein>
    <submittedName>
        <fullName evidence="8">Putative transferase</fullName>
        <ecNumber evidence="8">2.7.-.-</ecNumber>
    </submittedName>
</protein>
<dbReference type="EC" id="2.7.-.-" evidence="8"/>
<dbReference type="GO" id="GO:0005524">
    <property type="term" value="F:ATP binding"/>
    <property type="evidence" value="ECO:0007669"/>
    <property type="project" value="UniProtKB-UniRule"/>
</dbReference>
<dbReference type="InterPro" id="IPR011009">
    <property type="entry name" value="Kinase-like_dom_sf"/>
</dbReference>
<reference evidence="8 9" key="1">
    <citation type="journal article" date="2018" name="Nat. Genet.">
        <title>The Rosa genome provides new insights in the design of modern roses.</title>
        <authorList>
            <person name="Bendahmane M."/>
        </authorList>
    </citation>
    <scope>NUCLEOTIDE SEQUENCE [LARGE SCALE GENOMIC DNA]</scope>
    <source>
        <strain evidence="9">cv. Old Blush</strain>
    </source>
</reference>
<dbReference type="EMBL" id="PDCK01000042">
    <property type="protein sequence ID" value="PRQ37328.1"/>
    <property type="molecule type" value="Genomic_DNA"/>
</dbReference>
<keyword evidence="6" id="KW-0547">Nucleotide-binding</keyword>
<comment type="caution">
    <text evidence="8">The sequence shown here is derived from an EMBL/GenBank/DDBJ whole genome shotgun (WGS) entry which is preliminary data.</text>
</comment>
<name>A0A2P6QT26_ROSCH</name>
<evidence type="ECO:0000259" key="7">
    <source>
        <dbReference type="PROSITE" id="PS50011"/>
    </source>
</evidence>
<dbReference type="InterPro" id="IPR017441">
    <property type="entry name" value="Protein_kinase_ATP_BS"/>
</dbReference>
<accession>A0A2P6QT26</accession>
<dbReference type="GO" id="GO:0004672">
    <property type="term" value="F:protein kinase activity"/>
    <property type="evidence" value="ECO:0007669"/>
    <property type="project" value="InterPro"/>
</dbReference>
<dbReference type="GO" id="GO:0016020">
    <property type="term" value="C:membrane"/>
    <property type="evidence" value="ECO:0007669"/>
    <property type="project" value="UniProtKB-SubCell"/>
</dbReference>
<feature type="binding site" evidence="6">
    <location>
        <position position="72"/>
    </location>
    <ligand>
        <name>ATP</name>
        <dbReference type="ChEBI" id="CHEBI:30616"/>
    </ligand>
</feature>
<dbReference type="Gramene" id="PRQ37328">
    <property type="protein sequence ID" value="PRQ37328"/>
    <property type="gene ID" value="RchiOBHm_Chr4g0401351"/>
</dbReference>
<evidence type="ECO:0000256" key="2">
    <source>
        <dbReference type="ARBA" id="ARBA00022692"/>
    </source>
</evidence>
<dbReference type="PANTHER" id="PTHR47974:SF9">
    <property type="entry name" value="RECEPTOR-LIKE SERINE_THREONINE-PROTEIN KINASE"/>
    <property type="match status" value="1"/>
</dbReference>
<sequence>MIQSTLRPKTKKSFLTLTMDNFLNDMERKKPIRFTSQQIWIATDNFTNLLGSGGFGSVYKGIFSNGTLVAVKIL</sequence>
<dbReference type="PANTHER" id="PTHR47974">
    <property type="entry name" value="OS07G0415500 PROTEIN"/>
    <property type="match status" value="1"/>
</dbReference>
<keyword evidence="5" id="KW-0472">Membrane</keyword>
<dbReference type="PROSITE" id="PS50011">
    <property type="entry name" value="PROTEIN_KINASE_DOM"/>
    <property type="match status" value="1"/>
</dbReference>
<dbReference type="PROSITE" id="PS00107">
    <property type="entry name" value="PROTEIN_KINASE_ATP"/>
    <property type="match status" value="1"/>
</dbReference>
<evidence type="ECO:0000313" key="9">
    <source>
        <dbReference type="Proteomes" id="UP000238479"/>
    </source>
</evidence>
<keyword evidence="9" id="KW-1185">Reference proteome</keyword>
<evidence type="ECO:0000256" key="5">
    <source>
        <dbReference type="ARBA" id="ARBA00023136"/>
    </source>
</evidence>
<gene>
    <name evidence="8" type="ORF">RchiOBHm_Chr4g0401351</name>
</gene>
<keyword evidence="6" id="KW-0067">ATP-binding</keyword>
<dbReference type="InterPro" id="IPR000719">
    <property type="entry name" value="Prot_kinase_dom"/>
</dbReference>
<evidence type="ECO:0000256" key="1">
    <source>
        <dbReference type="ARBA" id="ARBA00004167"/>
    </source>
</evidence>
<feature type="domain" description="Protein kinase" evidence="7">
    <location>
        <begin position="44"/>
        <end position="74"/>
    </location>
</feature>
<evidence type="ECO:0000256" key="6">
    <source>
        <dbReference type="PROSITE-ProRule" id="PRU10141"/>
    </source>
</evidence>
<keyword evidence="8" id="KW-0808">Transferase</keyword>
<organism evidence="8 9">
    <name type="scientific">Rosa chinensis</name>
    <name type="common">China rose</name>
    <dbReference type="NCBI Taxonomy" id="74649"/>
    <lineage>
        <taxon>Eukaryota</taxon>
        <taxon>Viridiplantae</taxon>
        <taxon>Streptophyta</taxon>
        <taxon>Embryophyta</taxon>
        <taxon>Tracheophyta</taxon>
        <taxon>Spermatophyta</taxon>
        <taxon>Magnoliopsida</taxon>
        <taxon>eudicotyledons</taxon>
        <taxon>Gunneridae</taxon>
        <taxon>Pentapetalae</taxon>
        <taxon>rosids</taxon>
        <taxon>fabids</taxon>
        <taxon>Rosales</taxon>
        <taxon>Rosaceae</taxon>
        <taxon>Rosoideae</taxon>
        <taxon>Rosoideae incertae sedis</taxon>
        <taxon>Rosa</taxon>
    </lineage>
</organism>
<dbReference type="STRING" id="74649.A0A2P6QT26"/>
<dbReference type="Proteomes" id="UP000238479">
    <property type="component" value="Chromosome 4"/>
</dbReference>
<comment type="subcellular location">
    <subcellularLocation>
        <location evidence="1">Membrane</location>
        <topology evidence="1">Single-pass membrane protein</topology>
    </subcellularLocation>
</comment>
<keyword evidence="3" id="KW-0732">Signal</keyword>
<evidence type="ECO:0000256" key="4">
    <source>
        <dbReference type="ARBA" id="ARBA00022989"/>
    </source>
</evidence>
<proteinExistence type="predicted"/>
<keyword evidence="4" id="KW-1133">Transmembrane helix</keyword>
<evidence type="ECO:0000256" key="3">
    <source>
        <dbReference type="ARBA" id="ARBA00022729"/>
    </source>
</evidence>
<evidence type="ECO:0000313" key="8">
    <source>
        <dbReference type="EMBL" id="PRQ37328.1"/>
    </source>
</evidence>